<dbReference type="GO" id="GO:0000981">
    <property type="term" value="F:DNA-binding transcription factor activity, RNA polymerase II-specific"/>
    <property type="evidence" value="ECO:0007669"/>
    <property type="project" value="TreeGrafter"/>
</dbReference>
<dbReference type="OrthoDB" id="5424793at2759"/>
<feature type="region of interest" description="Disordered" evidence="6">
    <location>
        <begin position="325"/>
        <end position="354"/>
    </location>
</feature>
<feature type="compositionally biased region" description="Basic and acidic residues" evidence="6">
    <location>
        <begin position="610"/>
        <end position="622"/>
    </location>
</feature>
<dbReference type="InterPro" id="IPR051089">
    <property type="entry name" value="prtT"/>
</dbReference>
<dbReference type="PANTHER" id="PTHR31845:SF10">
    <property type="entry name" value="ZN(II)2CYS6 TRANSCRIPTION FACTOR (EUROFUNG)"/>
    <property type="match status" value="1"/>
</dbReference>
<dbReference type="EMBL" id="AQGS01000925">
    <property type="protein sequence ID" value="EPS36339.1"/>
    <property type="molecule type" value="Genomic_DNA"/>
</dbReference>
<dbReference type="GO" id="GO:0005634">
    <property type="term" value="C:nucleus"/>
    <property type="evidence" value="ECO:0007669"/>
    <property type="project" value="UniProtKB-SubCell"/>
</dbReference>
<reference evidence="7 8" key="1">
    <citation type="journal article" date="2013" name="PLoS Genet.">
        <title>Genomic mechanisms accounting for the adaptation to parasitism in nematode-trapping fungi.</title>
        <authorList>
            <person name="Meerupati T."/>
            <person name="Andersson K.M."/>
            <person name="Friman E."/>
            <person name="Kumar D."/>
            <person name="Tunlid A."/>
            <person name="Ahren D."/>
        </authorList>
    </citation>
    <scope>NUCLEOTIDE SEQUENCE [LARGE SCALE GENOMIC DNA]</scope>
    <source>
        <strain evidence="7 8">CBS 200.50</strain>
    </source>
</reference>
<feature type="region of interest" description="Disordered" evidence="6">
    <location>
        <begin position="734"/>
        <end position="768"/>
    </location>
</feature>
<dbReference type="PANTHER" id="PTHR31845">
    <property type="entry name" value="FINGER DOMAIN PROTEIN, PUTATIVE-RELATED"/>
    <property type="match status" value="1"/>
</dbReference>
<dbReference type="OMA" id="RMVEICK"/>
<feature type="compositionally biased region" description="Gly residues" evidence="6">
    <location>
        <begin position="814"/>
        <end position="829"/>
    </location>
</feature>
<evidence type="ECO:0000256" key="2">
    <source>
        <dbReference type="ARBA" id="ARBA00023015"/>
    </source>
</evidence>
<dbReference type="STRING" id="1284197.S8A0Y5"/>
<evidence type="ECO:0008006" key="9">
    <source>
        <dbReference type="Google" id="ProtNLM"/>
    </source>
</evidence>
<dbReference type="HOGENOM" id="CLU_328184_0_0_1"/>
<evidence type="ECO:0000256" key="3">
    <source>
        <dbReference type="ARBA" id="ARBA00023125"/>
    </source>
</evidence>
<accession>S8A0Y5</accession>
<dbReference type="GO" id="GO:0000976">
    <property type="term" value="F:transcription cis-regulatory region binding"/>
    <property type="evidence" value="ECO:0007669"/>
    <property type="project" value="TreeGrafter"/>
</dbReference>
<dbReference type="AlphaFoldDB" id="S8A0Y5"/>
<name>S8A0Y5_DACHA</name>
<comment type="caution">
    <text evidence="7">The sequence shown here is derived from an EMBL/GenBank/DDBJ whole genome shotgun (WGS) entry which is preliminary data.</text>
</comment>
<dbReference type="eggNOG" id="ENOG502SNYA">
    <property type="taxonomic scope" value="Eukaryota"/>
</dbReference>
<organism evidence="7 8">
    <name type="scientific">Dactylellina haptotyla (strain CBS 200.50)</name>
    <name type="common">Nematode-trapping fungus</name>
    <name type="synonym">Monacrosporium haptotylum</name>
    <dbReference type="NCBI Taxonomy" id="1284197"/>
    <lineage>
        <taxon>Eukaryota</taxon>
        <taxon>Fungi</taxon>
        <taxon>Dikarya</taxon>
        <taxon>Ascomycota</taxon>
        <taxon>Pezizomycotina</taxon>
        <taxon>Orbiliomycetes</taxon>
        <taxon>Orbiliales</taxon>
        <taxon>Orbiliaceae</taxon>
        <taxon>Dactylellina</taxon>
    </lineage>
</organism>
<keyword evidence="8" id="KW-1185">Reference proteome</keyword>
<keyword evidence="2" id="KW-0805">Transcription regulation</keyword>
<evidence type="ECO:0000313" key="8">
    <source>
        <dbReference type="Proteomes" id="UP000015100"/>
    </source>
</evidence>
<comment type="subcellular location">
    <subcellularLocation>
        <location evidence="1">Nucleus</location>
    </subcellularLocation>
</comment>
<evidence type="ECO:0000313" key="7">
    <source>
        <dbReference type="EMBL" id="EPS36339.1"/>
    </source>
</evidence>
<gene>
    <name evidence="7" type="ORF">H072_10149</name>
</gene>
<feature type="compositionally biased region" description="Low complexity" evidence="6">
    <location>
        <begin position="741"/>
        <end position="768"/>
    </location>
</feature>
<keyword evidence="4" id="KW-0804">Transcription</keyword>
<evidence type="ECO:0000256" key="1">
    <source>
        <dbReference type="ARBA" id="ARBA00004123"/>
    </source>
</evidence>
<dbReference type="Proteomes" id="UP000015100">
    <property type="component" value="Unassembled WGS sequence"/>
</dbReference>
<sequence length="876" mass="98084">MQCKLCDTVHAKYTCTFSIRKLIRESNVRCQRDNKRCIVEEPTPRPVRGKGTSKARVAEMEKKLDGLVALLTGAKSISSSKANANEISATNLSDQEQAAIGLANLAPSLARIYGQDGDGAAVTRIVNETQLPDFNVGTCLSALRAKDKQCESSQQSRQEEERDKQRQEERARQDCNNGFNFIMPPPVAKFPLEDVIGRNLVTEAEAEQYLANFREMATHFPFYIFPPGATAASLRKSKPVLLLAMLTTGSGREKRVQTVLERDFRKVFSERIIMNGEKNLELLQSGLIYLGWFQCHFSPKTQIFLQMIYIFISLVTELGYDRKPDRDKSAPAGGAGLDGNTTSPRFSENGDSVVSPGKLEERELRSKEIRRAFLGCWWLTNAISIDFRKRIPMHYSDYMRKCQQSFVDNPEFESDKYMVVLLRLQKFQEDVCETYRYHDPEIAGKQDLLRIQLSLKAFQSQLRDLEREISYLDPRHPAFDAIYPSYFAMGMYLHEIGLHMTPPPPSTSPFAPSFAQEYTTERINILSECLSYCKKFLDCMTTRSPQTFRNITALAWMRISYGLVVLSKLALGGTEPVDLCNIKEKTVIQYSNRQYTTLNPHPSMVEQAIREEKERGERRENRSQSPEIPRPGIALIPSPTNVDGWDTSVVRSAVRMEVFLDRMVEICKVLHEPTLPIKEEDRERYRLNGVEETTPPDVYDFGMWMFGTMKEWYVAMVRREEEIEDAVKDAISATPGSATVGSLSAGSGSNGGSIASGAMGSSRTRSTSVSIVTPAGSTLEREWGSPNSSFQTLKRKFDSDKMNGRPGVNPAMVGGNGDYGSPGGGGGMQGMNPPNAPAGGSEMALPPSIGFDWMDTGDNDFWGTMWSSWPLFYPGG</sequence>
<keyword evidence="5" id="KW-0539">Nucleus</keyword>
<protein>
    <recommendedName>
        <fullName evidence="9">Transcription factor domain-containing protein</fullName>
    </recommendedName>
</protein>
<keyword evidence="3" id="KW-0238">DNA-binding</keyword>
<evidence type="ECO:0000256" key="4">
    <source>
        <dbReference type="ARBA" id="ARBA00023163"/>
    </source>
</evidence>
<feature type="compositionally biased region" description="Basic and acidic residues" evidence="6">
    <location>
        <begin position="157"/>
        <end position="173"/>
    </location>
</feature>
<proteinExistence type="predicted"/>
<feature type="region of interest" description="Disordered" evidence="6">
    <location>
        <begin position="148"/>
        <end position="178"/>
    </location>
</feature>
<evidence type="ECO:0000256" key="5">
    <source>
        <dbReference type="ARBA" id="ARBA00023242"/>
    </source>
</evidence>
<evidence type="ECO:0000256" key="6">
    <source>
        <dbReference type="SAM" id="MobiDB-lite"/>
    </source>
</evidence>
<feature type="region of interest" description="Disordered" evidence="6">
    <location>
        <begin position="798"/>
        <end position="840"/>
    </location>
</feature>
<reference evidence="8" key="2">
    <citation type="submission" date="2013-04" db="EMBL/GenBank/DDBJ databases">
        <title>Genomic mechanisms accounting for the adaptation to parasitism in nematode-trapping fungi.</title>
        <authorList>
            <person name="Ahren D.G."/>
        </authorList>
    </citation>
    <scope>NUCLEOTIDE SEQUENCE [LARGE SCALE GENOMIC DNA]</scope>
    <source>
        <strain evidence="8">CBS 200.50</strain>
    </source>
</reference>
<feature type="region of interest" description="Disordered" evidence="6">
    <location>
        <begin position="610"/>
        <end position="637"/>
    </location>
</feature>
<feature type="compositionally biased region" description="Polar residues" evidence="6">
    <location>
        <begin position="339"/>
        <end position="352"/>
    </location>
</feature>